<evidence type="ECO:0000313" key="2">
    <source>
        <dbReference type="Proteomes" id="UP000028524"/>
    </source>
</evidence>
<dbReference type="Proteomes" id="UP000028524">
    <property type="component" value="Unassembled WGS sequence"/>
</dbReference>
<dbReference type="EMBL" id="KL660591">
    <property type="protein sequence ID" value="KFA65617.1"/>
    <property type="molecule type" value="Genomic_DNA"/>
</dbReference>
<dbReference type="OrthoDB" id="5429923at2759"/>
<protein>
    <submittedName>
        <fullName evidence="1">Uncharacterized protein</fullName>
    </submittedName>
</protein>
<dbReference type="STRING" id="1283841.A0A084QNT2"/>
<organism evidence="1 2">
    <name type="scientific">Stachybotrys chlorohalonatus (strain IBT 40285)</name>
    <dbReference type="NCBI Taxonomy" id="1283841"/>
    <lineage>
        <taxon>Eukaryota</taxon>
        <taxon>Fungi</taxon>
        <taxon>Dikarya</taxon>
        <taxon>Ascomycota</taxon>
        <taxon>Pezizomycotina</taxon>
        <taxon>Sordariomycetes</taxon>
        <taxon>Hypocreomycetidae</taxon>
        <taxon>Hypocreales</taxon>
        <taxon>Stachybotryaceae</taxon>
        <taxon>Stachybotrys</taxon>
    </lineage>
</organism>
<gene>
    <name evidence="1" type="ORF">S40285_09499</name>
</gene>
<dbReference type="AlphaFoldDB" id="A0A084QNT2"/>
<keyword evidence="2" id="KW-1185">Reference proteome</keyword>
<dbReference type="HOGENOM" id="CLU_2224912_0_0_1"/>
<sequence>MVVPHASAVVPGHANTESITIHNDREHAAKVSRYLQTALTFIDTTNGQLREPQAVRAALMSALKFLAKLAKTPDVGHIHDAIQAAHAETKQLQKTPHAQLEISKPS</sequence>
<accession>A0A084QNT2</accession>
<dbReference type="InParanoid" id="A0A084QNT2"/>
<reference evidence="1 2" key="1">
    <citation type="journal article" date="2014" name="BMC Genomics">
        <title>Comparative genome sequencing reveals chemotype-specific gene clusters in the toxigenic black mold Stachybotrys.</title>
        <authorList>
            <person name="Semeiks J."/>
            <person name="Borek D."/>
            <person name="Otwinowski Z."/>
            <person name="Grishin N.V."/>
        </authorList>
    </citation>
    <scope>NUCLEOTIDE SEQUENCE [LARGE SCALE GENOMIC DNA]</scope>
    <source>
        <strain evidence="1 2">IBT 40285</strain>
    </source>
</reference>
<evidence type="ECO:0000313" key="1">
    <source>
        <dbReference type="EMBL" id="KFA65617.1"/>
    </source>
</evidence>
<name>A0A084QNT2_STAC4</name>
<proteinExistence type="predicted"/>